<sequence>MFGKVSAIALGVIGLIVSADLLRRMFPARSPKRNAAFAENQPHDSHTDIRDAGPDAMRDPAAREWTETDEDGDESFPASDPPGGY</sequence>
<reference evidence="3" key="1">
    <citation type="journal article" date="2019" name="Int. J. Syst. Evol. Microbiol.">
        <title>The Global Catalogue of Microorganisms (GCM) 10K type strain sequencing project: providing services to taxonomists for standard genome sequencing and annotation.</title>
        <authorList>
            <consortium name="The Broad Institute Genomics Platform"/>
            <consortium name="The Broad Institute Genome Sequencing Center for Infectious Disease"/>
            <person name="Wu L."/>
            <person name="Ma J."/>
        </authorList>
    </citation>
    <scope>NUCLEOTIDE SEQUENCE [LARGE SCALE GENOMIC DNA]</scope>
    <source>
        <strain evidence="3">JCM 18014</strain>
    </source>
</reference>
<name>A0ABP9K5Q0_9SPHN</name>
<evidence type="ECO:0000313" key="3">
    <source>
        <dbReference type="Proteomes" id="UP001500518"/>
    </source>
</evidence>
<gene>
    <name evidence="2" type="ORF">GCM10023208_09050</name>
</gene>
<keyword evidence="3" id="KW-1185">Reference proteome</keyword>
<protein>
    <submittedName>
        <fullName evidence="2">Uncharacterized protein</fullName>
    </submittedName>
</protein>
<comment type="caution">
    <text evidence="2">The sequence shown here is derived from an EMBL/GenBank/DDBJ whole genome shotgun (WGS) entry which is preliminary data.</text>
</comment>
<feature type="compositionally biased region" description="Basic and acidic residues" evidence="1">
    <location>
        <begin position="41"/>
        <end position="66"/>
    </location>
</feature>
<proteinExistence type="predicted"/>
<feature type="region of interest" description="Disordered" evidence="1">
    <location>
        <begin position="33"/>
        <end position="85"/>
    </location>
</feature>
<dbReference type="Proteomes" id="UP001500518">
    <property type="component" value="Unassembled WGS sequence"/>
</dbReference>
<evidence type="ECO:0000313" key="2">
    <source>
        <dbReference type="EMBL" id="GAA5050203.1"/>
    </source>
</evidence>
<evidence type="ECO:0000256" key="1">
    <source>
        <dbReference type="SAM" id="MobiDB-lite"/>
    </source>
</evidence>
<dbReference type="EMBL" id="BAABHV010000008">
    <property type="protein sequence ID" value="GAA5050203.1"/>
    <property type="molecule type" value="Genomic_DNA"/>
</dbReference>
<accession>A0ABP9K5Q0</accession>
<organism evidence="2 3">
    <name type="scientific">Erythrobacter westpacificensis</name>
    <dbReference type="NCBI Taxonomy" id="1055231"/>
    <lineage>
        <taxon>Bacteria</taxon>
        <taxon>Pseudomonadati</taxon>
        <taxon>Pseudomonadota</taxon>
        <taxon>Alphaproteobacteria</taxon>
        <taxon>Sphingomonadales</taxon>
        <taxon>Erythrobacteraceae</taxon>
        <taxon>Erythrobacter/Porphyrobacter group</taxon>
        <taxon>Erythrobacter</taxon>
    </lineage>
</organism>